<dbReference type="InterPro" id="IPR017972">
    <property type="entry name" value="Cyt_P450_CS"/>
</dbReference>
<dbReference type="FunFam" id="1.10.630.10:FF:000042">
    <property type="entry name" value="Cytochrome P450"/>
    <property type="match status" value="1"/>
</dbReference>
<dbReference type="InParanoid" id="E0VSD4"/>
<dbReference type="CTD" id="8234407"/>
<evidence type="ECO:0000313" key="16">
    <source>
        <dbReference type="EnsemblMetazoa" id="PHUM417180-PA"/>
    </source>
</evidence>
<dbReference type="Pfam" id="PF00067">
    <property type="entry name" value="p450"/>
    <property type="match status" value="1"/>
</dbReference>
<dbReference type="EC" id="1.14.13.67" evidence="15"/>
<reference evidence="16" key="3">
    <citation type="submission" date="2021-02" db="UniProtKB">
        <authorList>
            <consortium name="EnsemblMetazoa"/>
        </authorList>
    </citation>
    <scope>IDENTIFICATION</scope>
    <source>
        <strain evidence="16">USDA</strain>
    </source>
</reference>
<dbReference type="EMBL" id="AAZO01005121">
    <property type="status" value="NOT_ANNOTATED_CDS"/>
    <property type="molecule type" value="Genomic_DNA"/>
</dbReference>
<keyword evidence="6 13" id="KW-0479">Metal-binding</keyword>
<dbReference type="OMA" id="RRKDNEF"/>
<dbReference type="VEuPathDB" id="VectorBase:PHUM417180"/>
<dbReference type="GeneID" id="8234407"/>
<keyword evidence="9 14" id="KW-0560">Oxidoreductase</keyword>
<evidence type="ECO:0000256" key="7">
    <source>
        <dbReference type="ARBA" id="ARBA00022824"/>
    </source>
</evidence>
<feature type="binding site" description="axial binding residue" evidence="13">
    <location>
        <position position="471"/>
    </location>
    <ligand>
        <name>heme</name>
        <dbReference type="ChEBI" id="CHEBI:30413"/>
    </ligand>
    <ligandPart>
        <name>Fe</name>
        <dbReference type="ChEBI" id="CHEBI:18248"/>
    </ligandPart>
</feature>
<evidence type="ECO:0000256" key="12">
    <source>
        <dbReference type="ARBA" id="ARBA00023136"/>
    </source>
</evidence>
<dbReference type="FunCoup" id="E0VSD4">
    <property type="interactions" value="36"/>
</dbReference>
<dbReference type="STRING" id="121224.E0VSD4"/>
<keyword evidence="5 13" id="KW-0349">Heme</keyword>
<evidence type="ECO:0000313" key="15">
    <source>
        <dbReference type="EMBL" id="EEB16290.1"/>
    </source>
</evidence>
<dbReference type="CDD" id="cd11056">
    <property type="entry name" value="CYP6-like"/>
    <property type="match status" value="1"/>
</dbReference>
<keyword evidence="11 14" id="KW-0503">Monooxygenase</keyword>
<evidence type="ECO:0000256" key="1">
    <source>
        <dbReference type="ARBA" id="ARBA00001971"/>
    </source>
</evidence>
<dbReference type="ChEMBL" id="CHEMBL2364702"/>
<sequence length="529" mass="61663">MDWIQVLMLATTFIYLLYKLTTKNYNYWLKKGLKQTNPYPIVGDNGPMIFKTEDPLTNIKNLYDRFKEKMSGMYIFMQPSLFIRDPEILKLVMIKDAEYFINRFNWIKNTDPLLSKSLNLLQDEEWKTLRSVMTTVFTGAKMKDMFKFMDKCARQSVQHLEKQIRNRSGKGKPEGNDSNVLELELKEFFSRYGTDVIASTAFGLELNSFEDPNNQFFNIGTVIRKIFTSFPIFKMIFMLNFPKLTKALNITFFGDEINNFFYNIVDENIKNREEHNIVRKDVIHILMEARKSKNVNGNKDEEYGRGKIPSLTNAGITAQAVFFFFGGFDITATVLGFMCYELAINPDVQQQLHEEITQIMTETGNDDITYDDIMFKMSYLDMVVKETLRKWPPAVMTDREVSKTYVMPKTENTPEFTLVRGDIIFIPIIAIHHDPKYYPEPEKFDPERFRDEKNTINPLTYLPFGAGLRHCIALRYAMMEVKIGLVRLVSKFQVLPTEKTKIPIKLKKDSGFLLSPENGFQLKLKLRAP</sequence>
<evidence type="ECO:0000256" key="10">
    <source>
        <dbReference type="ARBA" id="ARBA00023004"/>
    </source>
</evidence>
<gene>
    <name evidence="16" type="primary">8234407</name>
    <name evidence="15" type="ORF">Phum_PHUM417180</name>
</gene>
<accession>E0VSD4</accession>
<dbReference type="Proteomes" id="UP000009046">
    <property type="component" value="Unassembled WGS sequence"/>
</dbReference>
<evidence type="ECO:0000256" key="2">
    <source>
        <dbReference type="ARBA" id="ARBA00004174"/>
    </source>
</evidence>
<dbReference type="HOGENOM" id="CLU_001570_5_2_1"/>
<evidence type="ECO:0000256" key="4">
    <source>
        <dbReference type="ARBA" id="ARBA00010617"/>
    </source>
</evidence>
<dbReference type="KEGG" id="phu:Phum_PHUM417180"/>
<dbReference type="RefSeq" id="XP_002429028.1">
    <property type="nucleotide sequence ID" value="XM_002428983.1"/>
</dbReference>
<name>E0VSD4_PEDHC</name>
<evidence type="ECO:0000256" key="9">
    <source>
        <dbReference type="ARBA" id="ARBA00023002"/>
    </source>
</evidence>
<dbReference type="OrthoDB" id="2789670at2759"/>
<evidence type="ECO:0000256" key="11">
    <source>
        <dbReference type="ARBA" id="ARBA00023033"/>
    </source>
</evidence>
<reference evidence="15" key="2">
    <citation type="submission" date="2007-04" db="EMBL/GenBank/DDBJ databases">
        <title>The genome of the human body louse.</title>
        <authorList>
            <consortium name="The Human Body Louse Genome Consortium"/>
            <person name="Kirkness E."/>
            <person name="Walenz B."/>
            <person name="Hass B."/>
            <person name="Bruggner R."/>
            <person name="Strausberg R."/>
        </authorList>
    </citation>
    <scope>NUCLEOTIDE SEQUENCE</scope>
    <source>
        <strain evidence="15">USDA</strain>
    </source>
</reference>
<dbReference type="InterPro" id="IPR036396">
    <property type="entry name" value="Cyt_P450_sf"/>
</dbReference>
<evidence type="ECO:0000256" key="8">
    <source>
        <dbReference type="ARBA" id="ARBA00022848"/>
    </source>
</evidence>
<dbReference type="GO" id="GO:0016705">
    <property type="term" value="F:oxidoreductase activity, acting on paired donors, with incorporation or reduction of molecular oxygen"/>
    <property type="evidence" value="ECO:0007669"/>
    <property type="project" value="InterPro"/>
</dbReference>
<dbReference type="PANTHER" id="PTHR24292:SF54">
    <property type="entry name" value="CYP9F3-RELATED"/>
    <property type="match status" value="1"/>
</dbReference>
<dbReference type="InterPro" id="IPR050476">
    <property type="entry name" value="Insect_CytP450_Detox"/>
</dbReference>
<comment type="subcellular location">
    <subcellularLocation>
        <location evidence="3">Endoplasmic reticulum membrane</location>
        <topology evidence="3">Peripheral membrane protein</topology>
    </subcellularLocation>
    <subcellularLocation>
        <location evidence="2">Microsome membrane</location>
        <topology evidence="2">Peripheral membrane protein</topology>
    </subcellularLocation>
</comment>
<dbReference type="GO" id="GO:0004497">
    <property type="term" value="F:monooxygenase activity"/>
    <property type="evidence" value="ECO:0007669"/>
    <property type="project" value="UniProtKB-KW"/>
</dbReference>
<keyword evidence="10 13" id="KW-0408">Iron</keyword>
<comment type="cofactor">
    <cofactor evidence="1 13">
        <name>heme</name>
        <dbReference type="ChEBI" id="CHEBI:30413"/>
    </cofactor>
</comment>
<evidence type="ECO:0000256" key="5">
    <source>
        <dbReference type="ARBA" id="ARBA00022617"/>
    </source>
</evidence>
<dbReference type="eggNOG" id="KOG0158">
    <property type="taxonomic scope" value="Eukaryota"/>
</dbReference>
<keyword evidence="7" id="KW-0256">Endoplasmic reticulum</keyword>
<dbReference type="PANTHER" id="PTHR24292">
    <property type="entry name" value="CYTOCHROME P450"/>
    <property type="match status" value="1"/>
</dbReference>
<dbReference type="Gene3D" id="1.10.630.10">
    <property type="entry name" value="Cytochrome P450"/>
    <property type="match status" value="1"/>
</dbReference>
<keyword evidence="12" id="KW-0472">Membrane</keyword>
<evidence type="ECO:0000256" key="14">
    <source>
        <dbReference type="RuleBase" id="RU000461"/>
    </source>
</evidence>
<dbReference type="PROSITE" id="PS00086">
    <property type="entry name" value="CYTOCHROME_P450"/>
    <property type="match status" value="1"/>
</dbReference>
<evidence type="ECO:0000256" key="3">
    <source>
        <dbReference type="ARBA" id="ARBA00004406"/>
    </source>
</evidence>
<keyword evidence="8" id="KW-0492">Microsome</keyword>
<dbReference type="SUPFAM" id="SSF48264">
    <property type="entry name" value="Cytochrome P450"/>
    <property type="match status" value="1"/>
</dbReference>
<evidence type="ECO:0000256" key="13">
    <source>
        <dbReference type="PIRSR" id="PIRSR602401-1"/>
    </source>
</evidence>
<keyword evidence="17" id="KW-1185">Reference proteome</keyword>
<dbReference type="PRINTS" id="PR00385">
    <property type="entry name" value="P450"/>
</dbReference>
<dbReference type="EMBL" id="DS235750">
    <property type="protein sequence ID" value="EEB16290.1"/>
    <property type="molecule type" value="Genomic_DNA"/>
</dbReference>
<evidence type="ECO:0000313" key="17">
    <source>
        <dbReference type="Proteomes" id="UP000009046"/>
    </source>
</evidence>
<dbReference type="EnsemblMetazoa" id="PHUM417180-RA">
    <property type="protein sequence ID" value="PHUM417180-PA"/>
    <property type="gene ID" value="PHUM417180"/>
</dbReference>
<evidence type="ECO:0000256" key="6">
    <source>
        <dbReference type="ARBA" id="ARBA00022723"/>
    </source>
</evidence>
<dbReference type="GO" id="GO:0020037">
    <property type="term" value="F:heme binding"/>
    <property type="evidence" value="ECO:0007669"/>
    <property type="project" value="InterPro"/>
</dbReference>
<dbReference type="GO" id="GO:0005506">
    <property type="term" value="F:iron ion binding"/>
    <property type="evidence" value="ECO:0007669"/>
    <property type="project" value="InterPro"/>
</dbReference>
<reference evidence="15" key="1">
    <citation type="submission" date="2007-04" db="EMBL/GenBank/DDBJ databases">
        <title>Annotation of Pediculus humanus corporis strain USDA.</title>
        <authorList>
            <person name="Kirkness E."/>
            <person name="Hannick L."/>
            <person name="Hass B."/>
            <person name="Bruggner R."/>
            <person name="Lawson D."/>
            <person name="Bidwell S."/>
            <person name="Joardar V."/>
            <person name="Caler E."/>
            <person name="Walenz B."/>
            <person name="Inman J."/>
            <person name="Schobel S."/>
            <person name="Galinsky K."/>
            <person name="Amedeo P."/>
            <person name="Strausberg R."/>
        </authorList>
    </citation>
    <scope>NUCLEOTIDE SEQUENCE</scope>
    <source>
        <strain evidence="15">USDA</strain>
    </source>
</reference>
<dbReference type="DrugCentral" id="E0VSD4"/>
<organism>
    <name type="scientific">Pediculus humanus subsp. corporis</name>
    <name type="common">Body louse</name>
    <dbReference type="NCBI Taxonomy" id="121224"/>
    <lineage>
        <taxon>Eukaryota</taxon>
        <taxon>Metazoa</taxon>
        <taxon>Ecdysozoa</taxon>
        <taxon>Arthropoda</taxon>
        <taxon>Hexapoda</taxon>
        <taxon>Insecta</taxon>
        <taxon>Pterygota</taxon>
        <taxon>Neoptera</taxon>
        <taxon>Paraneoptera</taxon>
        <taxon>Psocodea</taxon>
        <taxon>Troctomorpha</taxon>
        <taxon>Phthiraptera</taxon>
        <taxon>Anoplura</taxon>
        <taxon>Pediculidae</taxon>
        <taxon>Pediculus</taxon>
    </lineage>
</organism>
<dbReference type="InterPro" id="IPR001128">
    <property type="entry name" value="Cyt_P450"/>
</dbReference>
<protein>
    <submittedName>
        <fullName evidence="15 16">Cytochrome P450, putative</fullName>
        <ecNumber evidence="15">1.14.13.67</ecNumber>
        <ecNumber evidence="15">1.14.13.97</ecNumber>
    </submittedName>
</protein>
<comment type="similarity">
    <text evidence="4 14">Belongs to the cytochrome P450 family.</text>
</comment>
<dbReference type="EC" id="1.14.13.97" evidence="15"/>
<dbReference type="InterPro" id="IPR002401">
    <property type="entry name" value="Cyt_P450_E_grp-I"/>
</dbReference>
<dbReference type="PRINTS" id="PR00463">
    <property type="entry name" value="EP450I"/>
</dbReference>
<dbReference type="AlphaFoldDB" id="E0VSD4"/>
<proteinExistence type="inferred from homology"/>
<dbReference type="GO" id="GO:0005789">
    <property type="term" value="C:endoplasmic reticulum membrane"/>
    <property type="evidence" value="ECO:0007669"/>
    <property type="project" value="UniProtKB-SubCell"/>
</dbReference>